<reference evidence="3 4" key="1">
    <citation type="submission" date="2019-07" db="EMBL/GenBank/DDBJ databases">
        <title>Whole genome shotgun sequence of Pseudonocardia sulfidoxydans NBRC 16205.</title>
        <authorList>
            <person name="Hosoyama A."/>
            <person name="Uohara A."/>
            <person name="Ohji S."/>
            <person name="Ichikawa N."/>
        </authorList>
    </citation>
    <scope>NUCLEOTIDE SEQUENCE [LARGE SCALE GENOMIC DNA]</scope>
    <source>
        <strain evidence="3 4">NBRC 16205</strain>
    </source>
</reference>
<organism evidence="3 4">
    <name type="scientific">Pseudonocardia sulfidoxydans NBRC 16205</name>
    <dbReference type="NCBI Taxonomy" id="1223511"/>
    <lineage>
        <taxon>Bacteria</taxon>
        <taxon>Bacillati</taxon>
        <taxon>Actinomycetota</taxon>
        <taxon>Actinomycetes</taxon>
        <taxon>Pseudonocardiales</taxon>
        <taxon>Pseudonocardiaceae</taxon>
        <taxon>Pseudonocardia</taxon>
    </lineage>
</organism>
<proteinExistence type="predicted"/>
<keyword evidence="4" id="KW-1185">Reference proteome</keyword>
<evidence type="ECO:0000313" key="4">
    <source>
        <dbReference type="Proteomes" id="UP000321685"/>
    </source>
</evidence>
<comment type="caution">
    <text evidence="3">The sequence shown here is derived from an EMBL/GenBank/DDBJ whole genome shotgun (WGS) entry which is preliminary data.</text>
</comment>
<evidence type="ECO:0000313" key="3">
    <source>
        <dbReference type="EMBL" id="GEL24204.1"/>
    </source>
</evidence>
<dbReference type="RefSeq" id="WP_147108698.1">
    <property type="nucleotide sequence ID" value="NZ_BJVJ01000030.1"/>
</dbReference>
<dbReference type="Proteomes" id="UP000321685">
    <property type="component" value="Unassembled WGS sequence"/>
</dbReference>
<evidence type="ECO:0000256" key="2">
    <source>
        <dbReference type="SAM" id="Phobius"/>
    </source>
</evidence>
<feature type="region of interest" description="Disordered" evidence="1">
    <location>
        <begin position="100"/>
        <end position="141"/>
    </location>
</feature>
<dbReference type="AlphaFoldDB" id="A0A511DK91"/>
<feature type="compositionally biased region" description="Low complexity" evidence="1">
    <location>
        <begin position="122"/>
        <end position="134"/>
    </location>
</feature>
<name>A0A511DK91_9PSEU</name>
<keyword evidence="2" id="KW-1133">Transmembrane helix</keyword>
<gene>
    <name evidence="3" type="ORF">PSU4_31580</name>
</gene>
<keyword evidence="2" id="KW-0472">Membrane</keyword>
<dbReference type="EMBL" id="BJVJ01000030">
    <property type="protein sequence ID" value="GEL24204.1"/>
    <property type="molecule type" value="Genomic_DNA"/>
</dbReference>
<sequence>MRTTRNAPDHLAAIGEELGELAADAFADVRDRVEVGGGAVAEGARRLVEVAADALSDAREELVARIEPEKPSRKWRWFLAGGIAAAVAVALWAVLSRRPQQVDEPIRAVPEPPSPGGGGGSQAAPATPTPSAAARNGHSSG</sequence>
<evidence type="ECO:0008006" key="5">
    <source>
        <dbReference type="Google" id="ProtNLM"/>
    </source>
</evidence>
<accession>A0A511DK91</accession>
<feature type="transmembrane region" description="Helical" evidence="2">
    <location>
        <begin position="75"/>
        <end position="95"/>
    </location>
</feature>
<keyword evidence="2" id="KW-0812">Transmembrane</keyword>
<evidence type="ECO:0000256" key="1">
    <source>
        <dbReference type="SAM" id="MobiDB-lite"/>
    </source>
</evidence>
<dbReference type="OrthoDB" id="10010466at2"/>
<protein>
    <recommendedName>
        <fullName evidence="5">DUF3618 domain-containing protein</fullName>
    </recommendedName>
</protein>